<keyword evidence="1" id="KW-1133">Transmembrane helix</keyword>
<evidence type="ECO:0000313" key="2">
    <source>
        <dbReference type="EMBL" id="SHM32792.1"/>
    </source>
</evidence>
<feature type="transmembrane region" description="Helical" evidence="1">
    <location>
        <begin position="13"/>
        <end position="32"/>
    </location>
</feature>
<dbReference type="Proteomes" id="UP000184038">
    <property type="component" value="Unassembled WGS sequence"/>
</dbReference>
<organism evidence="2 3">
    <name type="scientific">Anaerosporobacter mobilis DSM 15930</name>
    <dbReference type="NCBI Taxonomy" id="1120996"/>
    <lineage>
        <taxon>Bacteria</taxon>
        <taxon>Bacillati</taxon>
        <taxon>Bacillota</taxon>
        <taxon>Clostridia</taxon>
        <taxon>Lachnospirales</taxon>
        <taxon>Lachnospiraceae</taxon>
        <taxon>Anaerosporobacter</taxon>
    </lineage>
</organism>
<evidence type="ECO:0000256" key="1">
    <source>
        <dbReference type="SAM" id="Phobius"/>
    </source>
</evidence>
<dbReference type="STRING" id="1120996.SAMN02746066_01620"/>
<protein>
    <submittedName>
        <fullName evidence="2">Uncharacterized protein</fullName>
    </submittedName>
</protein>
<sequence>MVEYVSSKDLIEMGVLSIVLMIMFIFSLKDFIKFMKCRRRFYEDYISCFQLEEHNLGVKILGLVMYFLAAVIAIFRGIQLLLRIEDVYYLELIIYVTSFTVITCSLVINLISEFIHIRTTTGLSPEYMSINSLLIPKDEIVYEEYENEIIIYRKSKKKIKGRQLASQVYYIDKDQKFIDYVHRYYQKVKDTI</sequence>
<gene>
    <name evidence="2" type="ORF">SAMN02746066_01620</name>
</gene>
<feature type="transmembrane region" description="Helical" evidence="1">
    <location>
        <begin position="88"/>
        <end position="111"/>
    </location>
</feature>
<proteinExistence type="predicted"/>
<evidence type="ECO:0000313" key="3">
    <source>
        <dbReference type="Proteomes" id="UP000184038"/>
    </source>
</evidence>
<keyword evidence="1" id="KW-0472">Membrane</keyword>
<accession>A0A1M7HW95</accession>
<reference evidence="2 3" key="1">
    <citation type="submission" date="2016-11" db="EMBL/GenBank/DDBJ databases">
        <authorList>
            <person name="Jaros S."/>
            <person name="Januszkiewicz K."/>
            <person name="Wedrychowicz H."/>
        </authorList>
    </citation>
    <scope>NUCLEOTIDE SEQUENCE [LARGE SCALE GENOMIC DNA]</scope>
    <source>
        <strain evidence="2 3">DSM 15930</strain>
    </source>
</reference>
<dbReference type="EMBL" id="FRCP01000008">
    <property type="protein sequence ID" value="SHM32792.1"/>
    <property type="molecule type" value="Genomic_DNA"/>
</dbReference>
<name>A0A1M7HW95_9FIRM</name>
<feature type="transmembrane region" description="Helical" evidence="1">
    <location>
        <begin position="60"/>
        <end position="82"/>
    </location>
</feature>
<dbReference type="AlphaFoldDB" id="A0A1M7HW95"/>
<keyword evidence="1" id="KW-0812">Transmembrane</keyword>
<keyword evidence="3" id="KW-1185">Reference proteome</keyword>
<dbReference type="RefSeq" id="WP_073285722.1">
    <property type="nucleotide sequence ID" value="NZ_FRCP01000008.1"/>
</dbReference>